<reference evidence="2" key="1">
    <citation type="submission" date="2021-12" db="EMBL/GenBank/DDBJ databases">
        <title>Draft genome sequence of Corynebacterium ammoniagenes strain T-723.</title>
        <authorList>
            <person name="Matsuzawa M."/>
            <person name="Hiratani M."/>
            <person name="Abe I."/>
            <person name="Tsuji Y."/>
            <person name="Nakamura J."/>
        </authorList>
    </citation>
    <scope>NUCLEOTIDE SEQUENCE</scope>
    <source>
        <strain evidence="2">T-723</strain>
    </source>
</reference>
<comment type="caution">
    <text evidence="2">The sequence shown here is derived from an EMBL/GenBank/DDBJ whole genome shotgun (WGS) entry which is preliminary data.</text>
</comment>
<sequence>MRKNRRLAYAAALAAALLGIATPAIAQSGAGTQAGAGAQAGGNAPISAETARGVSQVAAMSNVANPLDELGRPTPATQAQVRDFANQPWVPRDMRNAILSALAFYSGQGAGDSGVPLVEGGPHFEQFYWPTVSGKCIGGQGDSVGSAIAVPGPTEIPAPGAKDGETAFLFTALGTSPAAEHQGGMNVQWVNLDTMRTGITPLSNHGINPDGPATLSGTASTGKGTIVAMVSGTVSTQEQPCNFVPTAAIYEVK</sequence>
<dbReference type="AlphaFoldDB" id="A0AAV5G9I6"/>
<gene>
    <name evidence="2" type="ORF">CAT723_12440</name>
</gene>
<keyword evidence="1" id="KW-0732">Signal</keyword>
<dbReference type="EMBL" id="BQKK01000002">
    <property type="protein sequence ID" value="GJN42765.1"/>
    <property type="molecule type" value="Genomic_DNA"/>
</dbReference>
<dbReference type="RefSeq" id="WP_236163765.1">
    <property type="nucleotide sequence ID" value="NZ_BQKK01000002.1"/>
</dbReference>
<evidence type="ECO:0000313" key="3">
    <source>
        <dbReference type="Proteomes" id="UP001054925"/>
    </source>
</evidence>
<dbReference type="Proteomes" id="UP001054925">
    <property type="component" value="Unassembled WGS sequence"/>
</dbReference>
<proteinExistence type="predicted"/>
<protein>
    <recommendedName>
        <fullName evidence="4">Secreted protein</fullName>
    </recommendedName>
</protein>
<name>A0AAV5G9I6_CORAM</name>
<organism evidence="2 3">
    <name type="scientific">Corynebacterium ammoniagenes</name>
    <name type="common">Brevibacterium ammoniagenes</name>
    <dbReference type="NCBI Taxonomy" id="1697"/>
    <lineage>
        <taxon>Bacteria</taxon>
        <taxon>Bacillati</taxon>
        <taxon>Actinomycetota</taxon>
        <taxon>Actinomycetes</taxon>
        <taxon>Mycobacteriales</taxon>
        <taxon>Corynebacteriaceae</taxon>
        <taxon>Corynebacterium</taxon>
    </lineage>
</organism>
<feature type="chain" id="PRO_5043371911" description="Secreted protein" evidence="1">
    <location>
        <begin position="27"/>
        <end position="253"/>
    </location>
</feature>
<evidence type="ECO:0008006" key="4">
    <source>
        <dbReference type="Google" id="ProtNLM"/>
    </source>
</evidence>
<feature type="signal peptide" evidence="1">
    <location>
        <begin position="1"/>
        <end position="26"/>
    </location>
</feature>
<evidence type="ECO:0000313" key="2">
    <source>
        <dbReference type="EMBL" id="GJN42765.1"/>
    </source>
</evidence>
<evidence type="ECO:0000256" key="1">
    <source>
        <dbReference type="SAM" id="SignalP"/>
    </source>
</evidence>
<accession>A0AAV5G9I6</accession>